<dbReference type="InterPro" id="IPR001128">
    <property type="entry name" value="Cyt_P450"/>
</dbReference>
<dbReference type="SUPFAM" id="SSF48264">
    <property type="entry name" value="Cytochrome P450"/>
    <property type="match status" value="1"/>
</dbReference>
<dbReference type="InterPro" id="IPR050121">
    <property type="entry name" value="Cytochrome_P450_monoxygenase"/>
</dbReference>
<dbReference type="GO" id="GO:0005506">
    <property type="term" value="F:iron ion binding"/>
    <property type="evidence" value="ECO:0007669"/>
    <property type="project" value="InterPro"/>
</dbReference>
<feature type="binding site" description="axial binding residue" evidence="1">
    <location>
        <position position="404"/>
    </location>
    <ligand>
        <name>heme</name>
        <dbReference type="ChEBI" id="CHEBI:30413"/>
    </ligand>
    <ligandPart>
        <name>Fe</name>
        <dbReference type="ChEBI" id="CHEBI:18248"/>
    </ligandPart>
</feature>
<gene>
    <name evidence="2" type="ORF">BS50DRAFT_611959</name>
</gene>
<dbReference type="GO" id="GO:0004497">
    <property type="term" value="F:monooxygenase activity"/>
    <property type="evidence" value="ECO:0007669"/>
    <property type="project" value="InterPro"/>
</dbReference>
<dbReference type="GO" id="GO:0020037">
    <property type="term" value="F:heme binding"/>
    <property type="evidence" value="ECO:0007669"/>
    <property type="project" value="InterPro"/>
</dbReference>
<dbReference type="EMBL" id="KZ678138">
    <property type="protein sequence ID" value="PSN64804.1"/>
    <property type="molecule type" value="Genomic_DNA"/>
</dbReference>
<dbReference type="Gene3D" id="1.10.630.10">
    <property type="entry name" value="Cytochrome P450"/>
    <property type="match status" value="1"/>
</dbReference>
<dbReference type="AlphaFoldDB" id="A0A2T2NH95"/>
<evidence type="ECO:0000313" key="3">
    <source>
        <dbReference type="Proteomes" id="UP000240883"/>
    </source>
</evidence>
<sequence>MATSAFVLITLVAGYYVINTIYNLFFHPLSHLPGPILCRLSNLTSFYCAFKGTRHTWLWQQFQIYGDKFRVAPNLVVFNNPEVYNQIFSYKTNRKLLNLAFTDHSIKAATPFINNLDGWSKNRDISHEANYLLFDILSDLCFGADFRTKERGENKYKKIPEAFDTLFCFNNLLRKHPLHDFILWLKPHGLYTVLEHFSPRSILNHYKFVEMMINERPTNREDMLHFLCNVRDPDAGERAFDQRSLSSEANLLIMAGSDTTAIAVSGIFFYITHHQRVYLKLVREIRESFDNLGSIIHGPQLIGCKYMRACIDETLRLAPGGLSELPREILKGGMELDGHFYPEGTIIGTPTWEMGRNEEHYGDATTFRPERWIISNDIDTWNPEEEVLRIKHGLHTFLKGPGDCVGQKLAIQILSLIFARTLWQFDVRVAPGTHVGEGRPELSWGRRDP</sequence>
<dbReference type="InterPro" id="IPR036396">
    <property type="entry name" value="Cyt_P450_sf"/>
</dbReference>
<evidence type="ECO:0000256" key="1">
    <source>
        <dbReference type="PIRSR" id="PIRSR602401-1"/>
    </source>
</evidence>
<dbReference type="PRINTS" id="PR00385">
    <property type="entry name" value="P450"/>
</dbReference>
<dbReference type="Pfam" id="PF00067">
    <property type="entry name" value="p450"/>
    <property type="match status" value="1"/>
</dbReference>
<keyword evidence="3" id="KW-1185">Reference proteome</keyword>
<dbReference type="PRINTS" id="PR00463">
    <property type="entry name" value="EP450I"/>
</dbReference>
<protein>
    <submittedName>
        <fullName evidence="2">Cytochrome P450</fullName>
    </submittedName>
</protein>
<dbReference type="GO" id="GO:0016705">
    <property type="term" value="F:oxidoreductase activity, acting on paired donors, with incorporation or reduction of molecular oxygen"/>
    <property type="evidence" value="ECO:0007669"/>
    <property type="project" value="InterPro"/>
</dbReference>
<proteinExistence type="predicted"/>
<dbReference type="Proteomes" id="UP000240883">
    <property type="component" value="Unassembled WGS sequence"/>
</dbReference>
<keyword evidence="1" id="KW-0349">Heme</keyword>
<evidence type="ECO:0000313" key="2">
    <source>
        <dbReference type="EMBL" id="PSN64804.1"/>
    </source>
</evidence>
<dbReference type="PANTHER" id="PTHR24305">
    <property type="entry name" value="CYTOCHROME P450"/>
    <property type="match status" value="1"/>
</dbReference>
<dbReference type="PANTHER" id="PTHR24305:SF226">
    <property type="entry name" value="CYTOCHROME P450 MONOOXYGENASE"/>
    <property type="match status" value="1"/>
</dbReference>
<keyword evidence="1" id="KW-0479">Metal-binding</keyword>
<dbReference type="InterPro" id="IPR002401">
    <property type="entry name" value="Cyt_P450_E_grp-I"/>
</dbReference>
<organism evidence="2 3">
    <name type="scientific">Corynespora cassiicola Philippines</name>
    <dbReference type="NCBI Taxonomy" id="1448308"/>
    <lineage>
        <taxon>Eukaryota</taxon>
        <taxon>Fungi</taxon>
        <taxon>Dikarya</taxon>
        <taxon>Ascomycota</taxon>
        <taxon>Pezizomycotina</taxon>
        <taxon>Dothideomycetes</taxon>
        <taxon>Pleosporomycetidae</taxon>
        <taxon>Pleosporales</taxon>
        <taxon>Corynesporascaceae</taxon>
        <taxon>Corynespora</taxon>
    </lineage>
</organism>
<name>A0A2T2NH95_CORCC</name>
<comment type="cofactor">
    <cofactor evidence="1">
        <name>heme</name>
        <dbReference type="ChEBI" id="CHEBI:30413"/>
    </cofactor>
</comment>
<reference evidence="2 3" key="1">
    <citation type="journal article" date="2018" name="Front. Microbiol.">
        <title>Genome-Wide Analysis of Corynespora cassiicola Leaf Fall Disease Putative Effectors.</title>
        <authorList>
            <person name="Lopez D."/>
            <person name="Ribeiro S."/>
            <person name="Label P."/>
            <person name="Fumanal B."/>
            <person name="Venisse J.S."/>
            <person name="Kohler A."/>
            <person name="de Oliveira R.R."/>
            <person name="Labutti K."/>
            <person name="Lipzen A."/>
            <person name="Lail K."/>
            <person name="Bauer D."/>
            <person name="Ohm R.A."/>
            <person name="Barry K.W."/>
            <person name="Spatafora J."/>
            <person name="Grigoriev I.V."/>
            <person name="Martin F.M."/>
            <person name="Pujade-Renaud V."/>
        </authorList>
    </citation>
    <scope>NUCLEOTIDE SEQUENCE [LARGE SCALE GENOMIC DNA]</scope>
    <source>
        <strain evidence="2 3">Philippines</strain>
    </source>
</reference>
<accession>A0A2T2NH95</accession>
<keyword evidence="1" id="KW-0408">Iron</keyword>
<dbReference type="OrthoDB" id="1470350at2759"/>
<dbReference type="STRING" id="1448308.A0A2T2NH95"/>